<dbReference type="EMBL" id="JAOCJW010000050">
    <property type="protein sequence ID" value="MDH2007194.1"/>
    <property type="molecule type" value="Genomic_DNA"/>
</dbReference>
<reference evidence="4" key="1">
    <citation type="submission" date="2022-09" db="EMBL/GenBank/DDBJ databases">
        <title>Intensive care unit water sources are persistently colonized with multi-drug resistant bacteria and are the site of extensive horizontal gene transfer of antibiotic resistance genes.</title>
        <authorList>
            <person name="Diorio-Toth L."/>
        </authorList>
    </citation>
    <scope>NUCLEOTIDE SEQUENCE</scope>
    <source>
        <strain evidence="4">GD03686</strain>
    </source>
</reference>
<comment type="pathway">
    <text evidence="1">Bacterial outer membrane biogenesis; LPS O-antigen biosynthesis.</text>
</comment>
<comment type="caution">
    <text evidence="4">The sequence shown here is derived from an EMBL/GenBank/DDBJ whole genome shotgun (WGS) entry which is preliminary data.</text>
</comment>
<protein>
    <submittedName>
        <fullName evidence="4">NAD(P)-dependent oxidoreductase</fullName>
    </submittedName>
</protein>
<dbReference type="InterPro" id="IPR036291">
    <property type="entry name" value="NAD(P)-bd_dom_sf"/>
</dbReference>
<dbReference type="Proteomes" id="UP001161294">
    <property type="component" value="Unassembled WGS sequence"/>
</dbReference>
<feature type="domain" description="NAD-dependent epimerase/dehydratase" evidence="3">
    <location>
        <begin position="37"/>
        <end position="276"/>
    </location>
</feature>
<dbReference type="AlphaFoldDB" id="A0AA43AZ27"/>
<evidence type="ECO:0000256" key="2">
    <source>
        <dbReference type="ARBA" id="ARBA00007637"/>
    </source>
</evidence>
<evidence type="ECO:0000259" key="3">
    <source>
        <dbReference type="Pfam" id="PF01370"/>
    </source>
</evidence>
<accession>A0AA43AZ27</accession>
<dbReference type="PANTHER" id="PTHR43000">
    <property type="entry name" value="DTDP-D-GLUCOSE 4,6-DEHYDRATASE-RELATED"/>
    <property type="match status" value="1"/>
</dbReference>
<dbReference type="Gene3D" id="3.40.50.720">
    <property type="entry name" value="NAD(P)-binding Rossmann-like Domain"/>
    <property type="match status" value="1"/>
</dbReference>
<dbReference type="Pfam" id="PF01370">
    <property type="entry name" value="Epimerase"/>
    <property type="match status" value="1"/>
</dbReference>
<proteinExistence type="inferred from homology"/>
<evidence type="ECO:0000256" key="1">
    <source>
        <dbReference type="ARBA" id="ARBA00005125"/>
    </source>
</evidence>
<dbReference type="RefSeq" id="WP_279900474.1">
    <property type="nucleotide sequence ID" value="NZ_JAOCJW010000050.1"/>
</dbReference>
<name>A0AA43AZ27_9BURK</name>
<evidence type="ECO:0000313" key="5">
    <source>
        <dbReference type="Proteomes" id="UP001161294"/>
    </source>
</evidence>
<comment type="similarity">
    <text evidence="2">Belongs to the NAD(P)-dependent epimerase/dehydratase family.</text>
</comment>
<sequence>MSQMPSSSLLDIPTEDLQRCHDLLGPATWRSLAGQKIFITGGTGFVGKWLLATLLDANAAFDLDCRITVLSRNPASFLNDWPTIGGRVDWIAGDVRDFPIGTERHDVIIHAATDVVAQASPQDVFSTCLEGTRQVLALARASGARRLLLLSSGAVYGPAPAGMTHVPETYLGGPDPLLAASAYGEGKRVSEWLAAQACADGLEVHVARLFAVVGPHLPLDKHFAVGNFIHAAIKNEEIVVNGDGTPYRSYLYAADMAAWLWATLLRGKPGRAYNVGSEDALSILDLAHRVAQALSVQVSVRAVRNPPPAHVPQFYVPCTQRAHAELGLPPSLGLDESLKRTARWHGHAEDSGGKV</sequence>
<dbReference type="InterPro" id="IPR001509">
    <property type="entry name" value="Epimerase_deHydtase"/>
</dbReference>
<gene>
    <name evidence="4" type="ORF">N5J23_16910</name>
</gene>
<dbReference type="SUPFAM" id="SSF51735">
    <property type="entry name" value="NAD(P)-binding Rossmann-fold domains"/>
    <property type="match status" value="1"/>
</dbReference>
<evidence type="ECO:0000313" key="4">
    <source>
        <dbReference type="EMBL" id="MDH2007194.1"/>
    </source>
</evidence>
<organism evidence="4 5">
    <name type="scientific">Comamonas aquatica</name>
    <dbReference type="NCBI Taxonomy" id="225991"/>
    <lineage>
        <taxon>Bacteria</taxon>
        <taxon>Pseudomonadati</taxon>
        <taxon>Pseudomonadota</taxon>
        <taxon>Betaproteobacteria</taxon>
        <taxon>Burkholderiales</taxon>
        <taxon>Comamonadaceae</taxon>
        <taxon>Comamonas</taxon>
    </lineage>
</organism>